<dbReference type="Gene3D" id="3.40.50.300">
    <property type="entry name" value="P-loop containing nucleotide triphosphate hydrolases"/>
    <property type="match status" value="1"/>
</dbReference>
<dbReference type="InterPro" id="IPR036640">
    <property type="entry name" value="ABC1_TM_sf"/>
</dbReference>
<dbReference type="PROSITE" id="PS50893">
    <property type="entry name" value="ABC_TRANSPORTER_2"/>
    <property type="match status" value="1"/>
</dbReference>
<gene>
    <name evidence="10" type="ORF">J9317_12740</name>
</gene>
<evidence type="ECO:0000256" key="7">
    <source>
        <dbReference type="SAM" id="Phobius"/>
    </source>
</evidence>
<evidence type="ECO:0000256" key="6">
    <source>
        <dbReference type="ARBA" id="ARBA00023136"/>
    </source>
</evidence>
<evidence type="ECO:0000259" key="9">
    <source>
        <dbReference type="PROSITE" id="PS50929"/>
    </source>
</evidence>
<dbReference type="PANTHER" id="PTHR43394">
    <property type="entry name" value="ATP-DEPENDENT PERMEASE MDL1, MITOCHONDRIAL"/>
    <property type="match status" value="1"/>
</dbReference>
<evidence type="ECO:0000313" key="11">
    <source>
        <dbReference type="Proteomes" id="UP000682403"/>
    </source>
</evidence>
<proteinExistence type="predicted"/>
<feature type="domain" description="ABC transporter" evidence="8">
    <location>
        <begin position="353"/>
        <end position="587"/>
    </location>
</feature>
<dbReference type="InterPro" id="IPR017871">
    <property type="entry name" value="ABC_transporter-like_CS"/>
</dbReference>
<sequence length="601" mass="67140">MGEPALRSLWKEYGSAAEFKKAVHLLKPYVLCYKKEYLFLLILLLGDIFFTILFAWFFGTVTDAAVHGDFYKMKWLAAIGGILIASSIASNFLYTYLETIAINSVKRDLNLQLYRHMLVLPKSSLSINHSGDLVSHFTNDLHQIDSVIGSGLLNLLRFPLISLTVFLYLLNMNWVMTVSILILTPAAAAGGAFFGLKIRNNSREINKSITRILKHLNETFQGMDVIRAFTLERVFYQKYKNENNTLYDWELKEAKWRGWFNAGGEALGSAAFLGCLLMGSFFVARGNLTIGSLFTFISLISHLVSPMTGLAAQWAGYQRSLISLERISLILEKPSESQDLPSYQPASSNGISIQLNDLSFTYDNHSKVLRNLNAVIPSNSTVAIVGPSGAGKSTLSQLLMGFYKPHTGDILFNEKPINAYTPAELRNLIAYVPQESFLFSGTIRENLKLARPDSSDEEMIQACIDAYIHQVIMQFPNGYDTEIGERGIKVSGGQRQRIAIARAILRGAPILLLDEATSALDNESEHQVKRVLKQAKQKRTLLIIAHRLTTIRHADLVIVMDKGEIIQMGKHTDLVQRKGLYQTLYAKDEISFESAAGVKHG</sequence>
<dbReference type="InterPro" id="IPR003593">
    <property type="entry name" value="AAA+_ATPase"/>
</dbReference>
<evidence type="ECO:0000256" key="4">
    <source>
        <dbReference type="ARBA" id="ARBA00022840"/>
    </source>
</evidence>
<keyword evidence="6 7" id="KW-0472">Membrane</keyword>
<keyword evidence="2 7" id="KW-0812">Transmembrane</keyword>
<name>A0ABS5LGK2_9BACI</name>
<keyword evidence="4 10" id="KW-0067">ATP-binding</keyword>
<feature type="domain" description="ABC transmembrane type-1" evidence="9">
    <location>
        <begin position="38"/>
        <end position="319"/>
    </location>
</feature>
<feature type="transmembrane region" description="Helical" evidence="7">
    <location>
        <begin position="37"/>
        <end position="59"/>
    </location>
</feature>
<evidence type="ECO:0000256" key="1">
    <source>
        <dbReference type="ARBA" id="ARBA00004651"/>
    </source>
</evidence>
<feature type="transmembrane region" description="Helical" evidence="7">
    <location>
        <begin position="75"/>
        <end position="97"/>
    </location>
</feature>
<dbReference type="SUPFAM" id="SSF52540">
    <property type="entry name" value="P-loop containing nucleoside triphosphate hydrolases"/>
    <property type="match status" value="1"/>
</dbReference>
<protein>
    <submittedName>
        <fullName evidence="10">ABC transporter ATP-binding protein</fullName>
    </submittedName>
</protein>
<keyword evidence="3" id="KW-0547">Nucleotide-binding</keyword>
<keyword evidence="11" id="KW-1185">Reference proteome</keyword>
<comment type="caution">
    <text evidence="10">The sequence shown here is derived from an EMBL/GenBank/DDBJ whole genome shotgun (WGS) entry which is preliminary data.</text>
</comment>
<dbReference type="PANTHER" id="PTHR43394:SF1">
    <property type="entry name" value="ATP-BINDING CASSETTE SUB-FAMILY B MEMBER 10, MITOCHONDRIAL"/>
    <property type="match status" value="1"/>
</dbReference>
<dbReference type="PROSITE" id="PS00211">
    <property type="entry name" value="ABC_TRANSPORTER_1"/>
    <property type="match status" value="1"/>
</dbReference>
<dbReference type="PROSITE" id="PS50929">
    <property type="entry name" value="ABC_TM1F"/>
    <property type="match status" value="1"/>
</dbReference>
<dbReference type="InterPro" id="IPR011527">
    <property type="entry name" value="ABC1_TM_dom"/>
</dbReference>
<dbReference type="SMART" id="SM00382">
    <property type="entry name" value="AAA"/>
    <property type="match status" value="1"/>
</dbReference>
<accession>A0ABS5LGK2</accession>
<comment type="subcellular location">
    <subcellularLocation>
        <location evidence="1">Cell membrane</location>
        <topology evidence="1">Multi-pass membrane protein</topology>
    </subcellularLocation>
</comment>
<feature type="transmembrane region" description="Helical" evidence="7">
    <location>
        <begin position="152"/>
        <end position="170"/>
    </location>
</feature>
<evidence type="ECO:0000259" key="8">
    <source>
        <dbReference type="PROSITE" id="PS50893"/>
    </source>
</evidence>
<feature type="transmembrane region" description="Helical" evidence="7">
    <location>
        <begin position="176"/>
        <end position="196"/>
    </location>
</feature>
<organism evidence="10 11">
    <name type="scientific">Metabacillus flavus</name>
    <dbReference type="NCBI Taxonomy" id="2823519"/>
    <lineage>
        <taxon>Bacteria</taxon>
        <taxon>Bacillati</taxon>
        <taxon>Bacillota</taxon>
        <taxon>Bacilli</taxon>
        <taxon>Bacillales</taxon>
        <taxon>Bacillaceae</taxon>
        <taxon>Metabacillus</taxon>
    </lineage>
</organism>
<dbReference type="Gene3D" id="1.20.1560.10">
    <property type="entry name" value="ABC transporter type 1, transmembrane domain"/>
    <property type="match status" value="1"/>
</dbReference>
<dbReference type="SUPFAM" id="SSF90123">
    <property type="entry name" value="ABC transporter transmembrane region"/>
    <property type="match status" value="1"/>
</dbReference>
<dbReference type="EMBL" id="JAGVRK010000001">
    <property type="protein sequence ID" value="MBS2969633.1"/>
    <property type="molecule type" value="Genomic_DNA"/>
</dbReference>
<reference evidence="10 11" key="1">
    <citation type="submission" date="2021-04" db="EMBL/GenBank/DDBJ databases">
        <title>Metabacillus sp. strain KIGAM252 whole genome sequence.</title>
        <authorList>
            <person name="Seo M.-J."/>
            <person name="Cho E.-S."/>
            <person name="Hwang C.Y."/>
            <person name="Yoon D.J."/>
        </authorList>
    </citation>
    <scope>NUCLEOTIDE SEQUENCE [LARGE SCALE GENOMIC DNA]</scope>
    <source>
        <strain evidence="10 11">KIGAM252</strain>
    </source>
</reference>
<dbReference type="Pfam" id="PF00005">
    <property type="entry name" value="ABC_tran"/>
    <property type="match status" value="1"/>
</dbReference>
<evidence type="ECO:0000256" key="3">
    <source>
        <dbReference type="ARBA" id="ARBA00022741"/>
    </source>
</evidence>
<evidence type="ECO:0000313" key="10">
    <source>
        <dbReference type="EMBL" id="MBS2969633.1"/>
    </source>
</evidence>
<evidence type="ECO:0000256" key="2">
    <source>
        <dbReference type="ARBA" id="ARBA00022692"/>
    </source>
</evidence>
<feature type="transmembrane region" description="Helical" evidence="7">
    <location>
        <begin position="266"/>
        <end position="284"/>
    </location>
</feature>
<dbReference type="InterPro" id="IPR003439">
    <property type="entry name" value="ABC_transporter-like_ATP-bd"/>
</dbReference>
<dbReference type="Pfam" id="PF00664">
    <property type="entry name" value="ABC_membrane"/>
    <property type="match status" value="1"/>
</dbReference>
<evidence type="ECO:0000256" key="5">
    <source>
        <dbReference type="ARBA" id="ARBA00022989"/>
    </source>
</evidence>
<dbReference type="GO" id="GO:0005524">
    <property type="term" value="F:ATP binding"/>
    <property type="evidence" value="ECO:0007669"/>
    <property type="project" value="UniProtKB-KW"/>
</dbReference>
<dbReference type="Proteomes" id="UP000682403">
    <property type="component" value="Unassembled WGS sequence"/>
</dbReference>
<dbReference type="InterPro" id="IPR027417">
    <property type="entry name" value="P-loop_NTPase"/>
</dbReference>
<keyword evidence="5 7" id="KW-1133">Transmembrane helix</keyword>
<dbReference type="InterPro" id="IPR039421">
    <property type="entry name" value="Type_1_exporter"/>
</dbReference>
<dbReference type="CDD" id="cd07346">
    <property type="entry name" value="ABC_6TM_exporters"/>
    <property type="match status" value="1"/>
</dbReference>